<keyword evidence="5 12" id="KW-0812">Transmembrane</keyword>
<keyword evidence="9" id="KW-0811">Translocation</keyword>
<feature type="transmembrane region" description="Helical" evidence="12">
    <location>
        <begin position="20"/>
        <end position="37"/>
    </location>
</feature>
<keyword evidence="10 12" id="KW-0472">Membrane</keyword>
<dbReference type="EMBL" id="LVLJ01003740">
    <property type="protein sequence ID" value="OAE19963.1"/>
    <property type="molecule type" value="Genomic_DNA"/>
</dbReference>
<evidence type="ECO:0000256" key="3">
    <source>
        <dbReference type="ARBA" id="ARBA00021257"/>
    </source>
</evidence>
<feature type="compositionally biased region" description="Basic and acidic residues" evidence="11">
    <location>
        <begin position="384"/>
        <end position="396"/>
    </location>
</feature>
<dbReference type="InterPro" id="IPR004728">
    <property type="entry name" value="Sec62"/>
</dbReference>
<feature type="compositionally biased region" description="Acidic residues" evidence="11">
    <location>
        <begin position="362"/>
        <end position="372"/>
    </location>
</feature>
<sequence length="396" mass="44991">MAKKKASADRAPDGVTGNAKVPIAFFSPVSIILRFLFRERFMIFLGLGFLGVESPSKILTTRTFGSSGGLAAVKEVSPVKLFSDKLRDHKELESRWAVLREARVEYFRGKDFVELLNKFPELKDILKDERPEDDDPETIGNLLLKRKLVLRCERVEQIFSEDDAFFAWNYERRRPMWQIILSFLVPVVTLACCLFPIFPHWCKLAVLYFCLAFLALIFGVLFARWAIFGIMWIFFGKRIWFLPNILAEEASLSELFKFWPEKSKEDDVPPKKTTRLAFALLTAASLWVVLHHAPDEAARSRYHKKVSNIIDDVLEWKPNLAALTGNSAEKVVINETLQNETAASESFSEDLVEPDTQTADGLLDDVIEDSSLQEETGSPGEAEDPVKGSKEHDVEL</sequence>
<evidence type="ECO:0000313" key="13">
    <source>
        <dbReference type="EMBL" id="OAE19963.1"/>
    </source>
</evidence>
<evidence type="ECO:0000256" key="8">
    <source>
        <dbReference type="ARBA" id="ARBA00022989"/>
    </source>
</evidence>
<keyword evidence="8 12" id="KW-1133">Transmembrane helix</keyword>
<evidence type="ECO:0000256" key="10">
    <source>
        <dbReference type="ARBA" id="ARBA00023136"/>
    </source>
</evidence>
<evidence type="ECO:0000313" key="14">
    <source>
        <dbReference type="Proteomes" id="UP000077202"/>
    </source>
</evidence>
<dbReference type="GO" id="GO:0005789">
    <property type="term" value="C:endoplasmic reticulum membrane"/>
    <property type="evidence" value="ECO:0007669"/>
    <property type="project" value="UniProtKB-SubCell"/>
</dbReference>
<evidence type="ECO:0000256" key="4">
    <source>
        <dbReference type="ARBA" id="ARBA00022448"/>
    </source>
</evidence>
<keyword evidence="4" id="KW-0813">Transport</keyword>
<evidence type="ECO:0000256" key="11">
    <source>
        <dbReference type="SAM" id="MobiDB-lite"/>
    </source>
</evidence>
<evidence type="ECO:0000256" key="12">
    <source>
        <dbReference type="SAM" id="Phobius"/>
    </source>
</evidence>
<evidence type="ECO:0000256" key="2">
    <source>
        <dbReference type="ARBA" id="ARBA00010604"/>
    </source>
</evidence>
<comment type="subcellular location">
    <subcellularLocation>
        <location evidence="1">Endoplasmic reticulum membrane</location>
        <topology evidence="1">Multi-pass membrane protein</topology>
    </subcellularLocation>
</comment>
<comment type="similarity">
    <text evidence="2">Belongs to the SEC62 family.</text>
</comment>
<reference evidence="13" key="1">
    <citation type="submission" date="2016-03" db="EMBL/GenBank/DDBJ databases">
        <title>Mechanisms controlling the formation of the plant cell surface in tip-growing cells are functionally conserved among land plants.</title>
        <authorList>
            <person name="Honkanen S."/>
            <person name="Jones V.A."/>
            <person name="Morieri G."/>
            <person name="Champion C."/>
            <person name="Hetherington A.J."/>
            <person name="Kelly S."/>
            <person name="Saint-Marcoux D."/>
            <person name="Proust H."/>
            <person name="Prescott H."/>
            <person name="Dolan L."/>
        </authorList>
    </citation>
    <scope>NUCLEOTIDE SEQUENCE [LARGE SCALE GENOMIC DNA]</scope>
    <source>
        <tissue evidence="13">Whole gametophyte</tissue>
    </source>
</reference>
<evidence type="ECO:0000256" key="1">
    <source>
        <dbReference type="ARBA" id="ARBA00004477"/>
    </source>
</evidence>
<dbReference type="PANTHER" id="PTHR12443">
    <property type="entry name" value="TRANSLOCATION PROTEIN SEC62"/>
    <property type="match status" value="1"/>
</dbReference>
<evidence type="ECO:0000256" key="6">
    <source>
        <dbReference type="ARBA" id="ARBA00022824"/>
    </source>
</evidence>
<comment type="caution">
    <text evidence="13">The sequence shown here is derived from an EMBL/GenBank/DDBJ whole genome shotgun (WGS) entry which is preliminary data.</text>
</comment>
<feature type="region of interest" description="Disordered" evidence="11">
    <location>
        <begin position="343"/>
        <end position="396"/>
    </location>
</feature>
<dbReference type="Pfam" id="PF03839">
    <property type="entry name" value="Sec62"/>
    <property type="match status" value="1"/>
</dbReference>
<dbReference type="GO" id="GO:0031204">
    <property type="term" value="P:post-translational protein targeting to membrane, translocation"/>
    <property type="evidence" value="ECO:0007669"/>
    <property type="project" value="TreeGrafter"/>
</dbReference>
<organism evidence="13 14">
    <name type="scientific">Marchantia polymorpha subsp. ruderalis</name>
    <dbReference type="NCBI Taxonomy" id="1480154"/>
    <lineage>
        <taxon>Eukaryota</taxon>
        <taxon>Viridiplantae</taxon>
        <taxon>Streptophyta</taxon>
        <taxon>Embryophyta</taxon>
        <taxon>Marchantiophyta</taxon>
        <taxon>Marchantiopsida</taxon>
        <taxon>Marchantiidae</taxon>
        <taxon>Marchantiales</taxon>
        <taxon>Marchantiaceae</taxon>
        <taxon>Marchantia</taxon>
    </lineage>
</organism>
<feature type="transmembrane region" description="Helical" evidence="12">
    <location>
        <begin position="179"/>
        <end position="199"/>
    </location>
</feature>
<gene>
    <name evidence="13" type="ORF">AXG93_1520s1370</name>
</gene>
<evidence type="ECO:0000256" key="5">
    <source>
        <dbReference type="ARBA" id="ARBA00022692"/>
    </source>
</evidence>
<keyword evidence="7" id="KW-0653">Protein transport</keyword>
<proteinExistence type="inferred from homology"/>
<dbReference type="Proteomes" id="UP000077202">
    <property type="component" value="Unassembled WGS sequence"/>
</dbReference>
<feature type="transmembrane region" description="Helical" evidence="12">
    <location>
        <begin position="205"/>
        <end position="235"/>
    </location>
</feature>
<protein>
    <recommendedName>
        <fullName evidence="3">Translocation protein SEC62</fullName>
    </recommendedName>
</protein>
<dbReference type="PANTHER" id="PTHR12443:SF9">
    <property type="entry name" value="TRANSLOCATION PROTEIN SEC62"/>
    <property type="match status" value="1"/>
</dbReference>
<evidence type="ECO:0000256" key="9">
    <source>
        <dbReference type="ARBA" id="ARBA00023010"/>
    </source>
</evidence>
<dbReference type="AlphaFoldDB" id="A0A176VHT8"/>
<keyword evidence="14" id="KW-1185">Reference proteome</keyword>
<keyword evidence="6" id="KW-0256">Endoplasmic reticulum</keyword>
<evidence type="ECO:0000256" key="7">
    <source>
        <dbReference type="ARBA" id="ARBA00022927"/>
    </source>
</evidence>
<name>A0A176VHT8_MARPO</name>
<accession>A0A176VHT8</accession>